<dbReference type="PROSITE" id="PS50949">
    <property type="entry name" value="HTH_GNTR"/>
    <property type="match status" value="1"/>
</dbReference>
<dbReference type="Gene3D" id="1.10.10.10">
    <property type="entry name" value="Winged helix-like DNA-binding domain superfamily/Winged helix DNA-binding domain"/>
    <property type="match status" value="1"/>
</dbReference>
<dbReference type="CDD" id="cd07377">
    <property type="entry name" value="WHTH_GntR"/>
    <property type="match status" value="1"/>
</dbReference>
<proteinExistence type="predicted"/>
<dbReference type="Pfam" id="PF07729">
    <property type="entry name" value="FCD"/>
    <property type="match status" value="1"/>
</dbReference>
<evidence type="ECO:0000256" key="2">
    <source>
        <dbReference type="ARBA" id="ARBA00023125"/>
    </source>
</evidence>
<keyword evidence="1" id="KW-0805">Transcription regulation</keyword>
<dbReference type="InterPro" id="IPR036388">
    <property type="entry name" value="WH-like_DNA-bd_sf"/>
</dbReference>
<dbReference type="PANTHER" id="PTHR43537">
    <property type="entry name" value="TRANSCRIPTIONAL REGULATOR, GNTR FAMILY"/>
    <property type="match status" value="1"/>
</dbReference>
<organism evidence="5">
    <name type="scientific">uncultured spirochete</name>
    <dbReference type="NCBI Taxonomy" id="156406"/>
    <lineage>
        <taxon>Bacteria</taxon>
        <taxon>Pseudomonadati</taxon>
        <taxon>Spirochaetota</taxon>
        <taxon>Spirochaetia</taxon>
        <taxon>Spirochaetales</taxon>
        <taxon>environmental samples</taxon>
    </lineage>
</organism>
<protein>
    <submittedName>
        <fullName evidence="5">GntR domain protein</fullName>
    </submittedName>
</protein>
<evidence type="ECO:0000313" key="5">
    <source>
        <dbReference type="EMBL" id="SLM12972.1"/>
    </source>
</evidence>
<sequence>MNQKIRKIERVSITDQVVKQLQALIMSGEFKIGDKLPTENDFCAQFGVGRSTVREALRVLAAMGMIQIQAGKGAYVTKDKDNSFDAIKYWFAEKHAELSELIEVRMGIEPLAVRLAIQRASPESIKQIQEIHQAFKLAAIRKDHIELATLDESFHNAIIQASGNSLLIKIGKLIADSMMEFRARSFAVIENINHATIPHEKIVEAILKKDERAGTLAMIKHLEISKHDMEQVAHEIEKT</sequence>
<evidence type="ECO:0000256" key="1">
    <source>
        <dbReference type="ARBA" id="ARBA00023015"/>
    </source>
</evidence>
<feature type="domain" description="HTH gntR-type" evidence="4">
    <location>
        <begin position="11"/>
        <end position="79"/>
    </location>
</feature>
<gene>
    <name evidence="5" type="ORF">SPIROBIBN47_270033</name>
</gene>
<dbReference type="GO" id="GO:0003700">
    <property type="term" value="F:DNA-binding transcription factor activity"/>
    <property type="evidence" value="ECO:0007669"/>
    <property type="project" value="InterPro"/>
</dbReference>
<dbReference type="GO" id="GO:0003677">
    <property type="term" value="F:DNA binding"/>
    <property type="evidence" value="ECO:0007669"/>
    <property type="project" value="UniProtKB-KW"/>
</dbReference>
<dbReference type="AlphaFoldDB" id="A0A3P3XJV5"/>
<evidence type="ECO:0000256" key="3">
    <source>
        <dbReference type="ARBA" id="ARBA00023163"/>
    </source>
</evidence>
<dbReference type="SMART" id="SM00895">
    <property type="entry name" value="FCD"/>
    <property type="match status" value="1"/>
</dbReference>
<keyword evidence="2" id="KW-0238">DNA-binding</keyword>
<dbReference type="Gene3D" id="1.20.120.530">
    <property type="entry name" value="GntR ligand-binding domain-like"/>
    <property type="match status" value="1"/>
</dbReference>
<dbReference type="InterPro" id="IPR036390">
    <property type="entry name" value="WH_DNA-bd_sf"/>
</dbReference>
<dbReference type="SUPFAM" id="SSF46785">
    <property type="entry name" value="Winged helix' DNA-binding domain"/>
    <property type="match status" value="1"/>
</dbReference>
<keyword evidence="3" id="KW-0804">Transcription</keyword>
<dbReference type="SMART" id="SM00345">
    <property type="entry name" value="HTH_GNTR"/>
    <property type="match status" value="1"/>
</dbReference>
<dbReference type="InterPro" id="IPR008920">
    <property type="entry name" value="TF_FadR/GntR_C"/>
</dbReference>
<dbReference type="SUPFAM" id="SSF48008">
    <property type="entry name" value="GntR ligand-binding domain-like"/>
    <property type="match status" value="1"/>
</dbReference>
<accession>A0A3P3XJV5</accession>
<evidence type="ECO:0000259" key="4">
    <source>
        <dbReference type="PROSITE" id="PS50949"/>
    </source>
</evidence>
<dbReference type="EMBL" id="FWDM01000020">
    <property type="protein sequence ID" value="SLM12972.1"/>
    <property type="molecule type" value="Genomic_DNA"/>
</dbReference>
<dbReference type="PANTHER" id="PTHR43537:SF5">
    <property type="entry name" value="UXU OPERON TRANSCRIPTIONAL REGULATOR"/>
    <property type="match status" value="1"/>
</dbReference>
<dbReference type="InterPro" id="IPR011711">
    <property type="entry name" value="GntR_C"/>
</dbReference>
<reference evidence="5" key="1">
    <citation type="submission" date="2017-02" db="EMBL/GenBank/DDBJ databases">
        <authorList>
            <person name="Regsiter A."/>
            <person name="William W."/>
        </authorList>
    </citation>
    <scope>NUCLEOTIDE SEQUENCE</scope>
    <source>
        <strain evidence="5">Bib</strain>
    </source>
</reference>
<dbReference type="PRINTS" id="PR00035">
    <property type="entry name" value="HTHGNTR"/>
</dbReference>
<dbReference type="InterPro" id="IPR000524">
    <property type="entry name" value="Tscrpt_reg_HTH_GntR"/>
</dbReference>
<name>A0A3P3XJV5_9SPIR</name>
<dbReference type="Pfam" id="PF00392">
    <property type="entry name" value="GntR"/>
    <property type="match status" value="1"/>
</dbReference>